<dbReference type="InterPro" id="IPR040855">
    <property type="entry name" value="ORC_WH_C"/>
</dbReference>
<evidence type="ECO:0000256" key="2">
    <source>
        <dbReference type="ARBA" id="ARBA00010977"/>
    </source>
</evidence>
<sequence>MASAADSMASTPTPAAENHLQPFFVLHKAALPRKPTGKTRRRIDLSPKIGDTKEKDNVQVLDDNFRFESFNLLWCKIECTIRNVLREINARVFEEIDRWICESFDTIRAIGVPNLASATRPHPILNRAATSASRQLFTAILLTKNVEFVDDVLTFVDLGVHLRSRGCHVAQLTSLDFSAKNGIGGCLKTLLRQFLTVGIDAPDISILASWYTEQVNYESPLVVIIDDVQRCCESVLADFIIMLREWVIKIPIILIVGVATLDALRNTLASNALRCMSPREFTLGTPAERMDAVVEAFLLKHYHGFSIGKQVTTFLRNFFLRHDGTLTSFIRALKIAMVQHLLIEPESFALGGLLDKEDTKGFGGENALLRETMVKRCLDLPSYQRLSRSSRNGDIWDCGLSELKRFRKLWCCMVMCLYEVGKNHKVTLLDLYCEMLEPELCNSRTSHHFELEKVNSISSDRSMFVGLQKGGFVHRIIQIVRDLPAVELCKLLKSWEMLTKGITEINEKVKELQSLTTFDEKRPRRDLTETSKKHTARSNRNVKNDGTTINEKVATFVDCTIRKYMQPIESIPFNEIFFFDNVDKLRPALIGDPRRRIQADLLESHKFLKCSCCSKNSSMPLPSMHDTSILYTLTQEHGDLINLHDWFQSFKAIISHPGSKAKQRSRHSPSPKKRKGSNEPRNRSDASIQAEFCRAITELQITGLLRMPSKRRPDYLQRDGALLKKMTPTPITYGNVTPRALGTQNQRLRNVLSLELVYPAHLKHNG</sequence>
<comment type="caution">
    <text evidence="9">The sequence shown here is derived from an EMBL/GenBank/DDBJ whole genome shotgun (WGS) entry which is preliminary data.</text>
</comment>
<feature type="domain" description="Origin recognition complex subunit 3 N-terminal" evidence="7">
    <location>
        <begin position="34"/>
        <end position="347"/>
    </location>
</feature>
<keyword evidence="4" id="KW-0238">DNA-binding</keyword>
<protein>
    <submittedName>
        <fullName evidence="9">Origin of replication complex subunit 3</fullName>
    </submittedName>
</protein>
<dbReference type="PANTHER" id="PTHR12748:SF0">
    <property type="entry name" value="ORIGIN RECOGNITION COMPLEX SUBUNIT 3"/>
    <property type="match status" value="1"/>
</dbReference>
<dbReference type="InterPro" id="IPR045667">
    <property type="entry name" value="ORC3_N"/>
</dbReference>
<name>A0ABD1SPX3_9LAMI</name>
<feature type="compositionally biased region" description="Basic residues" evidence="6">
    <location>
        <begin position="659"/>
        <end position="675"/>
    </location>
</feature>
<keyword evidence="5" id="KW-0539">Nucleus</keyword>
<comment type="similarity">
    <text evidence="2">Belongs to the ORC3 family.</text>
</comment>
<evidence type="ECO:0000256" key="5">
    <source>
        <dbReference type="ARBA" id="ARBA00023242"/>
    </source>
</evidence>
<feature type="compositionally biased region" description="Basic and acidic residues" evidence="6">
    <location>
        <begin position="523"/>
        <end position="532"/>
    </location>
</feature>
<evidence type="ECO:0000259" key="8">
    <source>
        <dbReference type="Pfam" id="PF18137"/>
    </source>
</evidence>
<reference evidence="10" key="1">
    <citation type="submission" date="2024-07" db="EMBL/GenBank/DDBJ databases">
        <title>Two chromosome-level genome assemblies of Korean endemic species Abeliophyllum distichum and Forsythia ovata (Oleaceae).</title>
        <authorList>
            <person name="Jang H."/>
        </authorList>
    </citation>
    <scope>NUCLEOTIDE SEQUENCE [LARGE SCALE GENOMIC DNA]</scope>
</reference>
<organism evidence="9 10">
    <name type="scientific">Forsythia ovata</name>
    <dbReference type="NCBI Taxonomy" id="205694"/>
    <lineage>
        <taxon>Eukaryota</taxon>
        <taxon>Viridiplantae</taxon>
        <taxon>Streptophyta</taxon>
        <taxon>Embryophyta</taxon>
        <taxon>Tracheophyta</taxon>
        <taxon>Spermatophyta</taxon>
        <taxon>Magnoliopsida</taxon>
        <taxon>eudicotyledons</taxon>
        <taxon>Gunneridae</taxon>
        <taxon>Pentapetalae</taxon>
        <taxon>asterids</taxon>
        <taxon>lamiids</taxon>
        <taxon>Lamiales</taxon>
        <taxon>Oleaceae</taxon>
        <taxon>Forsythieae</taxon>
        <taxon>Forsythia</taxon>
    </lineage>
</organism>
<dbReference type="EMBL" id="JBFOLJ010000010">
    <property type="protein sequence ID" value="KAL2502765.1"/>
    <property type="molecule type" value="Genomic_DNA"/>
</dbReference>
<dbReference type="InterPro" id="IPR020795">
    <property type="entry name" value="ORC3"/>
</dbReference>
<accession>A0ABD1SPX3</accession>
<feature type="domain" description="Origin recognition complex subunit 3 winged helix C-terminal" evidence="8">
    <location>
        <begin position="594"/>
        <end position="718"/>
    </location>
</feature>
<feature type="region of interest" description="Disordered" evidence="6">
    <location>
        <begin position="523"/>
        <end position="544"/>
    </location>
</feature>
<dbReference type="GO" id="GO:0005634">
    <property type="term" value="C:nucleus"/>
    <property type="evidence" value="ECO:0007669"/>
    <property type="project" value="UniProtKB-SubCell"/>
</dbReference>
<dbReference type="GO" id="GO:0006260">
    <property type="term" value="P:DNA replication"/>
    <property type="evidence" value="ECO:0007669"/>
    <property type="project" value="UniProtKB-KW"/>
</dbReference>
<gene>
    <name evidence="9" type="ORF">Fot_36613</name>
</gene>
<feature type="region of interest" description="Disordered" evidence="6">
    <location>
        <begin position="657"/>
        <end position="687"/>
    </location>
</feature>
<evidence type="ECO:0000259" key="7">
    <source>
        <dbReference type="Pfam" id="PF07034"/>
    </source>
</evidence>
<dbReference type="AlphaFoldDB" id="A0ABD1SPX3"/>
<evidence type="ECO:0000256" key="4">
    <source>
        <dbReference type="ARBA" id="ARBA00023125"/>
    </source>
</evidence>
<keyword evidence="3" id="KW-0235">DNA replication</keyword>
<dbReference type="Pfam" id="PF07034">
    <property type="entry name" value="ORC3_N"/>
    <property type="match status" value="1"/>
</dbReference>
<dbReference type="PANTHER" id="PTHR12748">
    <property type="entry name" value="ORIGIN RECOGNITION COMPLEX SUBUNIT 3"/>
    <property type="match status" value="1"/>
</dbReference>
<dbReference type="Pfam" id="PF18137">
    <property type="entry name" value="WHD_ORC"/>
    <property type="match status" value="1"/>
</dbReference>
<evidence type="ECO:0000256" key="6">
    <source>
        <dbReference type="SAM" id="MobiDB-lite"/>
    </source>
</evidence>
<comment type="subcellular location">
    <subcellularLocation>
        <location evidence="1">Nucleus</location>
    </subcellularLocation>
</comment>
<evidence type="ECO:0000313" key="10">
    <source>
        <dbReference type="Proteomes" id="UP001604277"/>
    </source>
</evidence>
<dbReference type="Proteomes" id="UP001604277">
    <property type="component" value="Unassembled WGS sequence"/>
</dbReference>
<evidence type="ECO:0000256" key="3">
    <source>
        <dbReference type="ARBA" id="ARBA00022705"/>
    </source>
</evidence>
<evidence type="ECO:0000256" key="1">
    <source>
        <dbReference type="ARBA" id="ARBA00004123"/>
    </source>
</evidence>
<proteinExistence type="inferred from homology"/>
<dbReference type="CDD" id="cd20704">
    <property type="entry name" value="Orc3"/>
    <property type="match status" value="1"/>
</dbReference>
<dbReference type="GO" id="GO:0003677">
    <property type="term" value="F:DNA binding"/>
    <property type="evidence" value="ECO:0007669"/>
    <property type="project" value="UniProtKB-KW"/>
</dbReference>
<keyword evidence="10" id="KW-1185">Reference proteome</keyword>
<evidence type="ECO:0000313" key="9">
    <source>
        <dbReference type="EMBL" id="KAL2502765.1"/>
    </source>
</evidence>